<dbReference type="SMART" id="SM00387">
    <property type="entry name" value="HATPase_c"/>
    <property type="match status" value="1"/>
</dbReference>
<dbReference type="Pfam" id="PF05227">
    <property type="entry name" value="CHASE3"/>
    <property type="match status" value="1"/>
</dbReference>
<proteinExistence type="predicted"/>
<dbReference type="InterPro" id="IPR004358">
    <property type="entry name" value="Sig_transdc_His_kin-like_C"/>
</dbReference>
<evidence type="ECO:0000313" key="9">
    <source>
        <dbReference type="Proteomes" id="UP001184150"/>
    </source>
</evidence>
<evidence type="ECO:0000313" key="8">
    <source>
        <dbReference type="EMBL" id="MDR6510877.1"/>
    </source>
</evidence>
<dbReference type="SUPFAM" id="SSF55874">
    <property type="entry name" value="ATPase domain of HSP90 chaperone/DNA topoisomerase II/histidine kinase"/>
    <property type="match status" value="1"/>
</dbReference>
<protein>
    <recommendedName>
        <fullName evidence="2">histidine kinase</fullName>
        <ecNumber evidence="2">2.7.13.3</ecNumber>
    </recommendedName>
</protein>
<dbReference type="InterPro" id="IPR036890">
    <property type="entry name" value="HATPase_C_sf"/>
</dbReference>
<keyword evidence="5 8" id="KW-0418">Kinase</keyword>
<dbReference type="InterPro" id="IPR005467">
    <property type="entry name" value="His_kinase_dom"/>
</dbReference>
<dbReference type="EC" id="2.7.13.3" evidence="2"/>
<dbReference type="SMART" id="SM00388">
    <property type="entry name" value="HisKA"/>
    <property type="match status" value="1"/>
</dbReference>
<keyword evidence="9" id="KW-1185">Reference proteome</keyword>
<dbReference type="RefSeq" id="WP_169041468.1">
    <property type="nucleotide sequence ID" value="NZ_JAVDRD010000003.1"/>
</dbReference>
<dbReference type="Gene3D" id="3.30.565.10">
    <property type="entry name" value="Histidine kinase-like ATPase, C-terminal domain"/>
    <property type="match status" value="1"/>
</dbReference>
<feature type="domain" description="Histidine kinase" evidence="7">
    <location>
        <begin position="258"/>
        <end position="494"/>
    </location>
</feature>
<dbReference type="CDD" id="cd00082">
    <property type="entry name" value="HisKA"/>
    <property type="match status" value="1"/>
</dbReference>
<evidence type="ECO:0000256" key="6">
    <source>
        <dbReference type="SAM" id="Phobius"/>
    </source>
</evidence>
<comment type="caution">
    <text evidence="8">The sequence shown here is derived from an EMBL/GenBank/DDBJ whole genome shotgun (WGS) entry which is preliminary data.</text>
</comment>
<evidence type="ECO:0000256" key="3">
    <source>
        <dbReference type="ARBA" id="ARBA00022553"/>
    </source>
</evidence>
<gene>
    <name evidence="8" type="ORF">J2792_001743</name>
</gene>
<dbReference type="InterPro" id="IPR036097">
    <property type="entry name" value="HisK_dim/P_sf"/>
</dbReference>
<keyword evidence="3" id="KW-0597">Phosphoprotein</keyword>
<dbReference type="Proteomes" id="UP001184150">
    <property type="component" value="Unassembled WGS sequence"/>
</dbReference>
<dbReference type="Pfam" id="PF02518">
    <property type="entry name" value="HATPase_c"/>
    <property type="match status" value="1"/>
</dbReference>
<comment type="catalytic activity">
    <reaction evidence="1">
        <text>ATP + protein L-histidine = ADP + protein N-phospho-L-histidine.</text>
        <dbReference type="EC" id="2.7.13.3"/>
    </reaction>
</comment>
<feature type="transmembrane region" description="Helical" evidence="6">
    <location>
        <begin position="190"/>
        <end position="213"/>
    </location>
</feature>
<evidence type="ECO:0000256" key="1">
    <source>
        <dbReference type="ARBA" id="ARBA00000085"/>
    </source>
</evidence>
<sequence>MQSTNLTALGRDTRVNRFILTLLTIGFAALLAGLGAALWTQQRNTDSERWVAHTLEVQARIGAFASKAERMETARRGRLLSDDPAFNGLFDEALASALADLDMVQSKTADNPEQAANIRRMRQLLSDYVKAERTERSRGRSAQAALRSDFFHDPVVVHIREIRQVADAMADEERTLLRQRESLQGQSLRTFNMVLVAIALLILTVASATILLVRRTLRDLRASRLELSALNTDLERLVDSRTTELQRANAEIQRFAYIVSHDLRSPLVNVMGFTAELEAATDVIARSLHDPAQAGAAVPSPADVLRAVEEDLPEAIGFIRSSTQKMDRLINAILRLSREGRRTLAPETLDLTALVRSIADTMQHRLTETGTTLTIAPLPALTSDRTALEQILSNLMENALKYLQPGRAGEIHISGKAVRGRAIIEVTDNGRGIDPRDHERIFDLFRRSGVQDQPGEGIGLAHVRALAYRLGGVIEVVSELGKGATFRVNLPIEWKGAEANG</sequence>
<dbReference type="PANTHER" id="PTHR42878:SF15">
    <property type="entry name" value="BACTERIOPHYTOCHROME"/>
    <property type="match status" value="1"/>
</dbReference>
<name>A0ABU1MLS9_9SPHN</name>
<dbReference type="GO" id="GO:0016301">
    <property type="term" value="F:kinase activity"/>
    <property type="evidence" value="ECO:0007669"/>
    <property type="project" value="UniProtKB-KW"/>
</dbReference>
<dbReference type="InterPro" id="IPR007891">
    <property type="entry name" value="CHASE3"/>
</dbReference>
<dbReference type="Pfam" id="PF00512">
    <property type="entry name" value="HisKA"/>
    <property type="match status" value="1"/>
</dbReference>
<organism evidence="8 9">
    <name type="scientific">Novosphingobium capsulatum</name>
    <dbReference type="NCBI Taxonomy" id="13688"/>
    <lineage>
        <taxon>Bacteria</taxon>
        <taxon>Pseudomonadati</taxon>
        <taxon>Pseudomonadota</taxon>
        <taxon>Alphaproteobacteria</taxon>
        <taxon>Sphingomonadales</taxon>
        <taxon>Sphingomonadaceae</taxon>
        <taxon>Novosphingobium</taxon>
    </lineage>
</organism>
<keyword evidence="6" id="KW-1133">Transmembrane helix</keyword>
<evidence type="ECO:0000259" key="7">
    <source>
        <dbReference type="PROSITE" id="PS50109"/>
    </source>
</evidence>
<dbReference type="EMBL" id="JAVDRD010000003">
    <property type="protein sequence ID" value="MDR6510877.1"/>
    <property type="molecule type" value="Genomic_DNA"/>
</dbReference>
<keyword evidence="4" id="KW-0808">Transferase</keyword>
<keyword evidence="6" id="KW-0812">Transmembrane</keyword>
<dbReference type="PANTHER" id="PTHR42878">
    <property type="entry name" value="TWO-COMPONENT HISTIDINE KINASE"/>
    <property type="match status" value="1"/>
</dbReference>
<evidence type="ECO:0000256" key="2">
    <source>
        <dbReference type="ARBA" id="ARBA00012438"/>
    </source>
</evidence>
<feature type="transmembrane region" description="Helical" evidence="6">
    <location>
        <begin position="18"/>
        <end position="39"/>
    </location>
</feature>
<dbReference type="PROSITE" id="PS50109">
    <property type="entry name" value="HIS_KIN"/>
    <property type="match status" value="1"/>
</dbReference>
<keyword evidence="6" id="KW-0472">Membrane</keyword>
<accession>A0ABU1MLS9</accession>
<evidence type="ECO:0000256" key="4">
    <source>
        <dbReference type="ARBA" id="ARBA00022679"/>
    </source>
</evidence>
<dbReference type="SUPFAM" id="SSF47384">
    <property type="entry name" value="Homodimeric domain of signal transducing histidine kinase"/>
    <property type="match status" value="1"/>
</dbReference>
<dbReference type="InterPro" id="IPR003594">
    <property type="entry name" value="HATPase_dom"/>
</dbReference>
<reference evidence="8 9" key="1">
    <citation type="submission" date="2023-07" db="EMBL/GenBank/DDBJ databases">
        <title>Sorghum-associated microbial communities from plants grown in Nebraska, USA.</title>
        <authorList>
            <person name="Schachtman D."/>
        </authorList>
    </citation>
    <scope>NUCLEOTIDE SEQUENCE [LARGE SCALE GENOMIC DNA]</scope>
    <source>
        <strain evidence="8 9">DS1027</strain>
    </source>
</reference>
<dbReference type="PRINTS" id="PR00344">
    <property type="entry name" value="BCTRLSENSOR"/>
</dbReference>
<dbReference type="Gene3D" id="1.10.287.130">
    <property type="match status" value="1"/>
</dbReference>
<dbReference type="InterPro" id="IPR050351">
    <property type="entry name" value="BphY/WalK/GraS-like"/>
</dbReference>
<evidence type="ECO:0000256" key="5">
    <source>
        <dbReference type="ARBA" id="ARBA00022777"/>
    </source>
</evidence>
<dbReference type="InterPro" id="IPR003661">
    <property type="entry name" value="HisK_dim/P_dom"/>
</dbReference>